<protein>
    <submittedName>
        <fullName evidence="5">Long-chain acyl-CoA synthetase</fullName>
    </submittedName>
</protein>
<name>A0A542Y6C9_9MICO</name>
<dbReference type="InterPro" id="IPR045851">
    <property type="entry name" value="AMP-bd_C_sf"/>
</dbReference>
<dbReference type="OrthoDB" id="9803968at2"/>
<dbReference type="EMBL" id="VFON01000001">
    <property type="protein sequence ID" value="TQL43626.1"/>
    <property type="molecule type" value="Genomic_DNA"/>
</dbReference>
<dbReference type="AlphaFoldDB" id="A0A542Y6C9"/>
<dbReference type="Pfam" id="PF13193">
    <property type="entry name" value="AMP-binding_C"/>
    <property type="match status" value="1"/>
</dbReference>
<evidence type="ECO:0000313" key="6">
    <source>
        <dbReference type="Proteomes" id="UP000319094"/>
    </source>
</evidence>
<evidence type="ECO:0000256" key="1">
    <source>
        <dbReference type="ARBA" id="ARBA00006432"/>
    </source>
</evidence>
<keyword evidence="6" id="KW-1185">Reference proteome</keyword>
<comment type="caution">
    <text evidence="5">The sequence shown here is derived from an EMBL/GenBank/DDBJ whole genome shotgun (WGS) entry which is preliminary data.</text>
</comment>
<dbReference type="RefSeq" id="WP_141886918.1">
    <property type="nucleotide sequence ID" value="NZ_BAAAUY010000001.1"/>
</dbReference>
<dbReference type="InterPro" id="IPR000873">
    <property type="entry name" value="AMP-dep_synth/lig_dom"/>
</dbReference>
<dbReference type="InterPro" id="IPR020845">
    <property type="entry name" value="AMP-binding_CS"/>
</dbReference>
<dbReference type="InterPro" id="IPR025110">
    <property type="entry name" value="AMP-bd_C"/>
</dbReference>
<evidence type="ECO:0000259" key="4">
    <source>
        <dbReference type="Pfam" id="PF13193"/>
    </source>
</evidence>
<dbReference type="SUPFAM" id="SSF56801">
    <property type="entry name" value="Acetyl-CoA synthetase-like"/>
    <property type="match status" value="1"/>
</dbReference>
<keyword evidence="2" id="KW-0436">Ligase</keyword>
<feature type="domain" description="AMP-binding enzyme C-terminal" evidence="4">
    <location>
        <begin position="465"/>
        <end position="540"/>
    </location>
</feature>
<evidence type="ECO:0000256" key="2">
    <source>
        <dbReference type="ARBA" id="ARBA00022598"/>
    </source>
</evidence>
<organism evidence="5 6">
    <name type="scientific">Leucobacter komagatae</name>
    <dbReference type="NCBI Taxonomy" id="55969"/>
    <lineage>
        <taxon>Bacteria</taxon>
        <taxon>Bacillati</taxon>
        <taxon>Actinomycetota</taxon>
        <taxon>Actinomycetes</taxon>
        <taxon>Micrococcales</taxon>
        <taxon>Microbacteriaceae</taxon>
        <taxon>Leucobacter</taxon>
    </lineage>
</organism>
<dbReference type="Pfam" id="PF00501">
    <property type="entry name" value="AMP-binding"/>
    <property type="match status" value="1"/>
</dbReference>
<dbReference type="InterPro" id="IPR042099">
    <property type="entry name" value="ANL_N_sf"/>
</dbReference>
<comment type="similarity">
    <text evidence="1">Belongs to the ATP-dependent AMP-binding enzyme family.</text>
</comment>
<evidence type="ECO:0000313" key="5">
    <source>
        <dbReference type="EMBL" id="TQL43626.1"/>
    </source>
</evidence>
<dbReference type="GO" id="GO:0016878">
    <property type="term" value="F:acid-thiol ligase activity"/>
    <property type="evidence" value="ECO:0007669"/>
    <property type="project" value="UniProtKB-ARBA"/>
</dbReference>
<dbReference type="PROSITE" id="PS00455">
    <property type="entry name" value="AMP_BINDING"/>
    <property type="match status" value="1"/>
</dbReference>
<feature type="domain" description="AMP-dependent synthetase/ligase" evidence="3">
    <location>
        <begin position="34"/>
        <end position="415"/>
    </location>
</feature>
<sequence length="554" mass="59963">MIDTLERWYEWYPKNVSRELPVPKRTLAEAWSMRVSETPEATALRYFDAEYTAREVDTAASAIAVGLRRLGVRRGDVVGIQLQNVPQFVLVELALWQLGAVALVLNPMYKQRELATIVADARPVGLVGAEGEIEAAASMLGDLFSGWVLTTREYDASARDSRMPDELGRPVAGDLPQTDLHTLLARHQGETPGQVELSPDAPALLTYTSGTTGEPKGAVASHANLLATAESTRQWLDLRPGERVLAIAPLFHITGAVAVAVTSLVSGAELVFIGRLTPERFLQAVVDYRIQHLCGSITAYNSLLDLPAGNADSFQSLRTVFSGGAPVPPQTVARFQARFGHYIRNIYGMTETASACIAVPLGHEAPVEPSTGTLAIGVPMPGVRVRVRGSEGSVAAPGVQGELEISGPSVTREYLNKPDATAETIVDGWLRTGDVAILDTAGWVYLVDRMKDQINVSGYKVWPREVEDVLYEHRAVREAAVVGRPHPYSGEEVVAYVSLRTGGVATSEEIRAYVKARLAAYKAPKTVVILSDLPKTATGKIQRRALRDPSTDLQ</sequence>
<dbReference type="InterPro" id="IPR050237">
    <property type="entry name" value="ATP-dep_AMP-bd_enzyme"/>
</dbReference>
<gene>
    <name evidence="5" type="ORF">FB468_1655</name>
</gene>
<dbReference type="PANTHER" id="PTHR43767">
    <property type="entry name" value="LONG-CHAIN-FATTY-ACID--COA LIGASE"/>
    <property type="match status" value="1"/>
</dbReference>
<dbReference type="Gene3D" id="3.30.300.30">
    <property type="match status" value="1"/>
</dbReference>
<dbReference type="Gene3D" id="3.40.50.12780">
    <property type="entry name" value="N-terminal domain of ligase-like"/>
    <property type="match status" value="1"/>
</dbReference>
<evidence type="ECO:0000259" key="3">
    <source>
        <dbReference type="Pfam" id="PF00501"/>
    </source>
</evidence>
<dbReference type="PANTHER" id="PTHR43767:SF1">
    <property type="entry name" value="NONRIBOSOMAL PEPTIDE SYNTHASE PES1 (EUROFUNG)-RELATED"/>
    <property type="match status" value="1"/>
</dbReference>
<reference evidence="5 6" key="1">
    <citation type="submission" date="2019-06" db="EMBL/GenBank/DDBJ databases">
        <title>Sequencing the genomes of 1000 actinobacteria strains.</title>
        <authorList>
            <person name="Klenk H.-P."/>
        </authorList>
    </citation>
    <scope>NUCLEOTIDE SEQUENCE [LARGE SCALE GENOMIC DNA]</scope>
    <source>
        <strain evidence="5 6">DSM 8803</strain>
    </source>
</reference>
<accession>A0A542Y6C9</accession>
<dbReference type="Proteomes" id="UP000319094">
    <property type="component" value="Unassembled WGS sequence"/>
</dbReference>
<proteinExistence type="inferred from homology"/>
<dbReference type="FunFam" id="3.30.300.30:FF:000008">
    <property type="entry name" value="2,3-dihydroxybenzoate-AMP ligase"/>
    <property type="match status" value="1"/>
</dbReference>